<feature type="transmembrane region" description="Helical" evidence="1">
    <location>
        <begin position="448"/>
        <end position="466"/>
    </location>
</feature>
<organism evidence="2 3">
    <name type="scientific">Roseburia intestinalis</name>
    <dbReference type="NCBI Taxonomy" id="166486"/>
    <lineage>
        <taxon>Bacteria</taxon>
        <taxon>Bacillati</taxon>
        <taxon>Bacillota</taxon>
        <taxon>Clostridia</taxon>
        <taxon>Lachnospirales</taxon>
        <taxon>Lachnospiraceae</taxon>
        <taxon>Roseburia</taxon>
    </lineage>
</organism>
<feature type="transmembrane region" description="Helical" evidence="1">
    <location>
        <begin position="338"/>
        <end position="355"/>
    </location>
</feature>
<feature type="transmembrane region" description="Helical" evidence="1">
    <location>
        <begin position="225"/>
        <end position="246"/>
    </location>
</feature>
<accession>A0A3R6DLC6</accession>
<sequence>MRNIGKILITLWICAMLGLVTGMFFSSRIQFAGNGIKYDLGDDFYQVGEIFEFSDSQVAGAKDITKQGRIRWTFRNPFYGKTSSYLLFFIEGQAVNGHAVTVRIQDVNKEDITQIVQTAGEGWNIAPFSVQEAKRFRIVLDIGDDCGVAITAVKILERNPVGYEMLLIATLISSCFYAAVCVLYGIWKKKHGTKPFGQFFILLLQKGYVRIGECGIRWRKRLGGFWSVVLRQILWILLFWCCFITETNGSYFKSEAHRNLLIAGSVLLIVIGMLYAGKKIRLYRWDTMLSKSYFAFAVCLALSDFMLHKKAGGEGIVLLFVVPFVIFTWQNMEKPKELFYDVLIAVIVIGVIIMLDRVMFGMETNSVATIFWSDLATNADRKRVLKQFIWTMSPWGHNGTFTCFGEKQAIYSGALGVLYRYGVFAFIPYMVMIVCYFVKLVQSISKKWYIALCGVVLLAVSCVTDFELVFGNWYWILFYLCMGYFFSNRLGENKNAPFGSGR</sequence>
<feature type="transmembrane region" description="Helical" evidence="1">
    <location>
        <begin position="421"/>
        <end position="441"/>
    </location>
</feature>
<feature type="transmembrane region" description="Helical" evidence="1">
    <location>
        <begin position="166"/>
        <end position="187"/>
    </location>
</feature>
<dbReference type="Proteomes" id="UP000284051">
    <property type="component" value="Unassembled WGS sequence"/>
</dbReference>
<dbReference type="AlphaFoldDB" id="A0A3R6DLC6"/>
<keyword evidence="1" id="KW-0812">Transmembrane</keyword>
<keyword evidence="1" id="KW-1133">Transmembrane helix</keyword>
<feature type="transmembrane region" description="Helical" evidence="1">
    <location>
        <begin position="258"/>
        <end position="276"/>
    </location>
</feature>
<name>A0A3R6DLC6_9FIRM</name>
<gene>
    <name evidence="2" type="ORF">DW264_04130</name>
</gene>
<proteinExistence type="predicted"/>
<evidence type="ECO:0000256" key="1">
    <source>
        <dbReference type="SAM" id="Phobius"/>
    </source>
</evidence>
<feature type="transmembrane region" description="Helical" evidence="1">
    <location>
        <begin position="288"/>
        <end position="307"/>
    </location>
</feature>
<protein>
    <submittedName>
        <fullName evidence="2">Uncharacterized protein</fullName>
    </submittedName>
</protein>
<feature type="transmembrane region" description="Helical" evidence="1">
    <location>
        <begin position="313"/>
        <end position="331"/>
    </location>
</feature>
<comment type="caution">
    <text evidence="2">The sequence shown here is derived from an EMBL/GenBank/DDBJ whole genome shotgun (WGS) entry which is preliminary data.</text>
</comment>
<feature type="transmembrane region" description="Helical" evidence="1">
    <location>
        <begin position="7"/>
        <end position="25"/>
    </location>
</feature>
<keyword evidence="1" id="KW-0472">Membrane</keyword>
<evidence type="ECO:0000313" key="3">
    <source>
        <dbReference type="Proteomes" id="UP000284051"/>
    </source>
</evidence>
<evidence type="ECO:0000313" key="2">
    <source>
        <dbReference type="EMBL" id="RHG29974.1"/>
    </source>
</evidence>
<feature type="transmembrane region" description="Helical" evidence="1">
    <location>
        <begin position="472"/>
        <end position="490"/>
    </location>
</feature>
<dbReference type="RefSeq" id="WP_118772057.1">
    <property type="nucleotide sequence ID" value="NZ_QRID01000003.1"/>
</dbReference>
<dbReference type="EMBL" id="QRID01000003">
    <property type="protein sequence ID" value="RHG29974.1"/>
    <property type="molecule type" value="Genomic_DNA"/>
</dbReference>
<reference evidence="2 3" key="1">
    <citation type="submission" date="2018-08" db="EMBL/GenBank/DDBJ databases">
        <title>A genome reference for cultivated species of the human gut microbiota.</title>
        <authorList>
            <person name="Zou Y."/>
            <person name="Xue W."/>
            <person name="Luo G."/>
        </authorList>
    </citation>
    <scope>NUCLEOTIDE SEQUENCE [LARGE SCALE GENOMIC DNA]</scope>
    <source>
        <strain evidence="2 3">AM22-21LB</strain>
    </source>
</reference>